<dbReference type="Gene3D" id="3.30.980.40">
    <property type="match status" value="1"/>
</dbReference>
<comment type="caution">
    <text evidence="8">The sequence shown here is derived from an EMBL/GenBank/DDBJ whole genome shotgun (WGS) entry which is preliminary data.</text>
</comment>
<comment type="subcellular location">
    <subcellularLocation>
        <location evidence="1">Endomembrane system</location>
    </subcellularLocation>
</comment>
<evidence type="ECO:0000259" key="7">
    <source>
        <dbReference type="PROSITE" id="PS50901"/>
    </source>
</evidence>
<dbReference type="Gene3D" id="3.40.50.300">
    <property type="entry name" value="P-loop containing nucleotide triphosphate hydrolases"/>
    <property type="match status" value="1"/>
</dbReference>
<accession>A0A1T1ANU3</accession>
<dbReference type="InterPro" id="IPR050206">
    <property type="entry name" value="FtsK/SpoIIIE/SftA"/>
</dbReference>
<keyword evidence="4 6" id="KW-0067">ATP-binding</keyword>
<dbReference type="RefSeq" id="WP_078363516.1">
    <property type="nucleotide sequence ID" value="NZ_MTJN01000002.1"/>
</dbReference>
<dbReference type="InterPro" id="IPR038472">
    <property type="entry name" value="DndE_sf"/>
</dbReference>
<feature type="binding site" evidence="6">
    <location>
        <begin position="300"/>
        <end position="307"/>
    </location>
    <ligand>
        <name>ATP</name>
        <dbReference type="ChEBI" id="CHEBI:30616"/>
    </ligand>
</feature>
<feature type="domain" description="FtsK" evidence="7">
    <location>
        <begin position="283"/>
        <end position="468"/>
    </location>
</feature>
<evidence type="ECO:0000256" key="5">
    <source>
        <dbReference type="ARBA" id="ARBA00023125"/>
    </source>
</evidence>
<dbReference type="SUPFAM" id="SSF52540">
    <property type="entry name" value="P-loop containing nucleoside triphosphate hydrolases"/>
    <property type="match status" value="1"/>
</dbReference>
<proteinExistence type="inferred from homology"/>
<dbReference type="Pfam" id="PF17854">
    <property type="entry name" value="FtsK_alpha"/>
    <property type="match status" value="1"/>
</dbReference>
<dbReference type="PANTHER" id="PTHR22683">
    <property type="entry name" value="SPORULATION PROTEIN RELATED"/>
    <property type="match status" value="1"/>
</dbReference>
<dbReference type="GO" id="GO:0003677">
    <property type="term" value="F:DNA binding"/>
    <property type="evidence" value="ECO:0007669"/>
    <property type="project" value="UniProtKB-KW"/>
</dbReference>
<dbReference type="STRING" id="28066.RF819_02570"/>
<reference evidence="8 9" key="1">
    <citation type="submission" date="2017-01" db="EMBL/GenBank/DDBJ databases">
        <title>Genome sequencing of Rhodoferax fermentans JCM 7819.</title>
        <authorList>
            <person name="Kim Y.J."/>
            <person name="Farh M.E.-A."/>
            <person name="Yang D.-C."/>
        </authorList>
    </citation>
    <scope>NUCLEOTIDE SEQUENCE [LARGE SCALE GENOMIC DNA]</scope>
    <source>
        <strain evidence="8 9">JCM 7819</strain>
    </source>
</reference>
<evidence type="ECO:0000256" key="1">
    <source>
        <dbReference type="ARBA" id="ARBA00004308"/>
    </source>
</evidence>
<keyword evidence="9" id="KW-1185">Reference proteome</keyword>
<dbReference type="Pfam" id="PF01580">
    <property type="entry name" value="FtsK_SpoIIIE"/>
    <property type="match status" value="1"/>
</dbReference>
<dbReference type="Proteomes" id="UP000190750">
    <property type="component" value="Unassembled WGS sequence"/>
</dbReference>
<dbReference type="OrthoDB" id="9807790at2"/>
<name>A0A1T1ANU3_RHOFE</name>
<comment type="similarity">
    <text evidence="2">Belongs to the FtsK/SpoIIIE/SftA family.</text>
</comment>
<dbReference type="InterPro" id="IPR041027">
    <property type="entry name" value="FtsK_alpha"/>
</dbReference>
<protein>
    <recommendedName>
        <fullName evidence="7">FtsK domain-containing protein</fullName>
    </recommendedName>
</protein>
<dbReference type="InterPro" id="IPR027417">
    <property type="entry name" value="P-loop_NTPase"/>
</dbReference>
<dbReference type="AlphaFoldDB" id="A0A1T1ANU3"/>
<evidence type="ECO:0000256" key="2">
    <source>
        <dbReference type="ARBA" id="ARBA00006474"/>
    </source>
</evidence>
<dbReference type="GO" id="GO:0005524">
    <property type="term" value="F:ATP binding"/>
    <property type="evidence" value="ECO:0007669"/>
    <property type="project" value="UniProtKB-UniRule"/>
</dbReference>
<sequence>MSQLDIQQVLSARYVTSQEADKHTDQLRQNLGLDTKAQVARLAIGRSLAMGKLPDIKIDSSGMAIPATSLFSSENIGAWVGLLLTQAISTEGPIFDNMDGLRNAIRAHWHRGAIALWEEWKSSDENYEKFIEALIRRSEMPDFAGTADDPANVDGQGKSPVQVEEAQDLSATLTKALDELGIKVQVKNSLVGPRLTRYRVLLMNLADLGKLNRSVSQLSLALNLGANVVAVSNGDESKTIFIDVPRPKSTWTAVGIERLQEWAYGGTKDVNQLALYAGVDVTGNDVTLDLAAAPHLLVGGTTGSGKSVCLHSFILSLLMRHKPETLQLALIDPKQVEFAAYAKLPNLYRGEIATEIPQSREMLTELVIEMDTRYSAFNKLGVSSIGDARKKGQNLPYIVVFIEELADLLMQDENIEPLIARLAQKARAAGIHLVLATQRPDAKTFSGLIRSNIPARVALTVRTGSESRIILDETGADNLLGSGDMLLRLPGEPAKRAHGVFVRLENVVNIVSGVGK</sequence>
<dbReference type="PROSITE" id="PS50901">
    <property type="entry name" value="FTSK"/>
    <property type="match status" value="1"/>
</dbReference>
<dbReference type="EMBL" id="MTJN01000002">
    <property type="protein sequence ID" value="OOV05734.1"/>
    <property type="molecule type" value="Genomic_DNA"/>
</dbReference>
<evidence type="ECO:0000313" key="8">
    <source>
        <dbReference type="EMBL" id="OOV05734.1"/>
    </source>
</evidence>
<evidence type="ECO:0000256" key="6">
    <source>
        <dbReference type="PROSITE-ProRule" id="PRU00289"/>
    </source>
</evidence>
<dbReference type="Gene3D" id="1.10.1220.160">
    <property type="entry name" value="DNA sulphur modification protein DndE"/>
    <property type="match status" value="1"/>
</dbReference>
<gene>
    <name evidence="8" type="ORF">RF819_02570</name>
</gene>
<dbReference type="PANTHER" id="PTHR22683:SF41">
    <property type="entry name" value="DNA TRANSLOCASE FTSK"/>
    <property type="match status" value="1"/>
</dbReference>
<evidence type="ECO:0000313" key="9">
    <source>
        <dbReference type="Proteomes" id="UP000190750"/>
    </source>
</evidence>
<organism evidence="8 9">
    <name type="scientific">Rhodoferax fermentans</name>
    <dbReference type="NCBI Taxonomy" id="28066"/>
    <lineage>
        <taxon>Bacteria</taxon>
        <taxon>Pseudomonadati</taxon>
        <taxon>Pseudomonadota</taxon>
        <taxon>Betaproteobacteria</taxon>
        <taxon>Burkholderiales</taxon>
        <taxon>Comamonadaceae</taxon>
        <taxon>Rhodoferax</taxon>
    </lineage>
</organism>
<evidence type="ECO:0000256" key="4">
    <source>
        <dbReference type="ARBA" id="ARBA00022840"/>
    </source>
</evidence>
<dbReference type="InterPro" id="IPR002543">
    <property type="entry name" value="FtsK_dom"/>
</dbReference>
<keyword evidence="5" id="KW-0238">DNA-binding</keyword>
<evidence type="ECO:0000256" key="3">
    <source>
        <dbReference type="ARBA" id="ARBA00022741"/>
    </source>
</evidence>
<keyword evidence="3 6" id="KW-0547">Nucleotide-binding</keyword>